<dbReference type="Proteomes" id="UP000177276">
    <property type="component" value="Unassembled WGS sequence"/>
</dbReference>
<keyword evidence="3" id="KW-0808">Transferase</keyword>
<dbReference type="SUPFAM" id="SSF53328">
    <property type="entry name" value="Formyltransferase"/>
    <property type="match status" value="1"/>
</dbReference>
<feature type="domain" description="Formyl transferase N-terminal" evidence="5">
    <location>
        <begin position="16"/>
        <end position="186"/>
    </location>
</feature>
<dbReference type="Pfam" id="PF00551">
    <property type="entry name" value="Formyl_trans_N"/>
    <property type="match status" value="1"/>
</dbReference>
<dbReference type="PANTHER" id="PTHR43369">
    <property type="entry name" value="PHOSPHORIBOSYLGLYCINAMIDE FORMYLTRANSFERASE"/>
    <property type="match status" value="1"/>
</dbReference>
<sequence>MTKPNLLIFASGSKEGGGSGFENLVVASHNNVLNANIVAVVSNYEHGGVAQKAEKLGIPFVYFPAPWEAEIYRKIAEENGADFIALSGWLKMVVGLNPKNTFNIHPGPLPAFGGKGMYGHYVHEAVMDAYKRDEVKSSAVTMHFVTDDKQYDRGPIFFEAEVPIMQGDTPETLAKRVNEAEHKWQPIITGKVVSGEIKWDGLNQDSLVGYTRIKA</sequence>
<dbReference type="InterPro" id="IPR002376">
    <property type="entry name" value="Formyl_transf_N"/>
</dbReference>
<comment type="pathway">
    <text evidence="1">Purine metabolism; IMP biosynthesis via de novo pathway; N(2)-formyl-N(1)-(5-phospho-D-ribosyl)glycinamide from N(1)-(5-phospho-D-ribosyl)glycinamide (10-formyl THF route): step 1/1.</text>
</comment>
<name>A0A1G2USE2_9BACT</name>
<dbReference type="GO" id="GO:0004644">
    <property type="term" value="F:phosphoribosylglycinamide formyltransferase activity"/>
    <property type="evidence" value="ECO:0007669"/>
    <property type="project" value="UniProtKB-EC"/>
</dbReference>
<dbReference type="InterPro" id="IPR036477">
    <property type="entry name" value="Formyl_transf_N_sf"/>
</dbReference>
<gene>
    <name evidence="6" type="ORF">A3G46_01950</name>
</gene>
<evidence type="ECO:0000256" key="3">
    <source>
        <dbReference type="ARBA" id="ARBA00022679"/>
    </source>
</evidence>
<dbReference type="EC" id="2.1.2.2" evidence="2"/>
<proteinExistence type="predicted"/>
<dbReference type="Gene3D" id="3.40.50.170">
    <property type="entry name" value="Formyl transferase, N-terminal domain"/>
    <property type="match status" value="1"/>
</dbReference>
<evidence type="ECO:0000256" key="1">
    <source>
        <dbReference type="ARBA" id="ARBA00005054"/>
    </source>
</evidence>
<organism evidence="6 7">
    <name type="scientific">Candidatus Zambryskibacteria bacterium RIFCSPLOWO2_12_FULL_39_16</name>
    <dbReference type="NCBI Taxonomy" id="1802775"/>
    <lineage>
        <taxon>Bacteria</taxon>
        <taxon>Candidatus Zambryskiibacteriota</taxon>
    </lineage>
</organism>
<dbReference type="AlphaFoldDB" id="A0A1G2USE2"/>
<keyword evidence="4" id="KW-0658">Purine biosynthesis</keyword>
<protein>
    <recommendedName>
        <fullName evidence="2">phosphoribosylglycinamide formyltransferase 1</fullName>
        <ecNumber evidence="2">2.1.2.2</ecNumber>
    </recommendedName>
</protein>
<evidence type="ECO:0000313" key="6">
    <source>
        <dbReference type="EMBL" id="OHB12323.1"/>
    </source>
</evidence>
<dbReference type="PANTHER" id="PTHR43369:SF2">
    <property type="entry name" value="PHOSPHORIBOSYLGLYCINAMIDE FORMYLTRANSFERASE"/>
    <property type="match status" value="1"/>
</dbReference>
<evidence type="ECO:0000256" key="2">
    <source>
        <dbReference type="ARBA" id="ARBA00012254"/>
    </source>
</evidence>
<reference evidence="6 7" key="1">
    <citation type="journal article" date="2016" name="Nat. Commun.">
        <title>Thousands of microbial genomes shed light on interconnected biogeochemical processes in an aquifer system.</title>
        <authorList>
            <person name="Anantharaman K."/>
            <person name="Brown C.T."/>
            <person name="Hug L.A."/>
            <person name="Sharon I."/>
            <person name="Castelle C.J."/>
            <person name="Probst A.J."/>
            <person name="Thomas B.C."/>
            <person name="Singh A."/>
            <person name="Wilkins M.J."/>
            <person name="Karaoz U."/>
            <person name="Brodie E.L."/>
            <person name="Williams K.H."/>
            <person name="Hubbard S.S."/>
            <person name="Banfield J.F."/>
        </authorList>
    </citation>
    <scope>NUCLEOTIDE SEQUENCE [LARGE SCALE GENOMIC DNA]</scope>
</reference>
<evidence type="ECO:0000256" key="4">
    <source>
        <dbReference type="ARBA" id="ARBA00022755"/>
    </source>
</evidence>
<dbReference type="EMBL" id="MHWS01000011">
    <property type="protein sequence ID" value="OHB12323.1"/>
    <property type="molecule type" value="Genomic_DNA"/>
</dbReference>
<evidence type="ECO:0000259" key="5">
    <source>
        <dbReference type="Pfam" id="PF00551"/>
    </source>
</evidence>
<evidence type="ECO:0000313" key="7">
    <source>
        <dbReference type="Proteomes" id="UP000177276"/>
    </source>
</evidence>
<dbReference type="GO" id="GO:0005737">
    <property type="term" value="C:cytoplasm"/>
    <property type="evidence" value="ECO:0007669"/>
    <property type="project" value="TreeGrafter"/>
</dbReference>
<dbReference type="GO" id="GO:0006189">
    <property type="term" value="P:'de novo' IMP biosynthetic process"/>
    <property type="evidence" value="ECO:0007669"/>
    <property type="project" value="TreeGrafter"/>
</dbReference>
<comment type="caution">
    <text evidence="6">The sequence shown here is derived from an EMBL/GenBank/DDBJ whole genome shotgun (WGS) entry which is preliminary data.</text>
</comment>
<accession>A0A1G2USE2</accession>